<comment type="caution">
    <text evidence="1">The sequence shown here is derived from an EMBL/GenBank/DDBJ whole genome shotgun (WGS) entry which is preliminary data.</text>
</comment>
<sequence>MNVILKEENYLDHLAVTYTDSKFEKGKTIIGQKIGANFFYCIYIGESFFVVTATSTATFDFYDSFKRDISELLNLDIKENLFTIRILLTLNEKIDGQYTITERKFKTSKLLLTDFNKKNTRDFMSHQKTDN</sequence>
<reference evidence="2" key="1">
    <citation type="journal article" date="2019" name="Int. J. Syst. Evol. Microbiol.">
        <title>The Global Catalogue of Microorganisms (GCM) 10K type strain sequencing project: providing services to taxonomists for standard genome sequencing and annotation.</title>
        <authorList>
            <consortium name="The Broad Institute Genomics Platform"/>
            <consortium name="The Broad Institute Genome Sequencing Center for Infectious Disease"/>
            <person name="Wu L."/>
            <person name="Ma J."/>
        </authorList>
    </citation>
    <scope>NUCLEOTIDE SEQUENCE [LARGE SCALE GENOMIC DNA]</scope>
    <source>
        <strain evidence="2">KCTC 42143</strain>
    </source>
</reference>
<evidence type="ECO:0000313" key="1">
    <source>
        <dbReference type="EMBL" id="MFD1798934.1"/>
    </source>
</evidence>
<evidence type="ECO:0000313" key="2">
    <source>
        <dbReference type="Proteomes" id="UP001597285"/>
    </source>
</evidence>
<protein>
    <recommendedName>
        <fullName evidence="3">YokE-like PH domain-containing protein</fullName>
    </recommendedName>
</protein>
<organism evidence="1 2">
    <name type="scientific">Carnobacterium antarcticum</name>
    <dbReference type="NCBI Taxonomy" id="2126436"/>
    <lineage>
        <taxon>Bacteria</taxon>
        <taxon>Bacillati</taxon>
        <taxon>Bacillota</taxon>
        <taxon>Bacilli</taxon>
        <taxon>Lactobacillales</taxon>
        <taxon>Carnobacteriaceae</taxon>
        <taxon>Carnobacterium</taxon>
    </lineage>
</organism>
<gene>
    <name evidence="1" type="ORF">ACFSBK_03535</name>
</gene>
<name>A0ABW4NKJ1_9LACT</name>
<dbReference type="RefSeq" id="WP_058919327.1">
    <property type="nucleotide sequence ID" value="NZ_JBHSQC010000015.1"/>
</dbReference>
<proteinExistence type="predicted"/>
<dbReference type="EMBL" id="JBHUFF010000008">
    <property type="protein sequence ID" value="MFD1798934.1"/>
    <property type="molecule type" value="Genomic_DNA"/>
</dbReference>
<dbReference type="Proteomes" id="UP001597285">
    <property type="component" value="Unassembled WGS sequence"/>
</dbReference>
<evidence type="ECO:0008006" key="3">
    <source>
        <dbReference type="Google" id="ProtNLM"/>
    </source>
</evidence>
<accession>A0ABW4NKJ1</accession>
<keyword evidence="2" id="KW-1185">Reference proteome</keyword>